<dbReference type="GO" id="GO:0000105">
    <property type="term" value="P:L-histidine biosynthetic process"/>
    <property type="evidence" value="ECO:0007669"/>
    <property type="project" value="UniProtKB-UniRule"/>
</dbReference>
<name>A0A3S7J9Z7_9PROT</name>
<keyword evidence="6 8" id="KW-0368">Histidine biosynthesis</keyword>
<dbReference type="Proteomes" id="UP000266796">
    <property type="component" value="Chromosome"/>
</dbReference>
<dbReference type="PANTHER" id="PTHR11476:SF7">
    <property type="entry name" value="HISTIDINE--TRNA LIGASE"/>
    <property type="match status" value="1"/>
</dbReference>
<feature type="domain" description="Class II Histidinyl-tRNA synthetase (HisRS)-like catalytic core" evidence="9">
    <location>
        <begin position="10"/>
        <end position="316"/>
    </location>
</feature>
<comment type="similarity">
    <text evidence="3 8">Belongs to the class-II aminoacyl-tRNA synthetase family. HisZ subfamily.</text>
</comment>
<comment type="pathway">
    <text evidence="2 8">Amino-acid biosynthesis; L-histidine biosynthesis; L-histidine from 5-phospho-alpha-D-ribose 1-diphosphate: step 1/9.</text>
</comment>
<evidence type="ECO:0000313" key="11">
    <source>
        <dbReference type="Proteomes" id="UP000266796"/>
    </source>
</evidence>
<dbReference type="Gene3D" id="3.30.930.10">
    <property type="entry name" value="Bira Bifunctional Protein, Domain 2"/>
    <property type="match status" value="1"/>
</dbReference>
<sequence>MNKWLLPENVADVLPFEARKIEELRFKILNLYKTHGFELVFPPLVEYIDSLLSGTGSDLNLRTCKLIDQMSGRTMGIRADITPQISRIDAHLINSKGVTRLCYCGNVLHAKPMGLFSSRELLQIGAEIYGYNGVEADIEIIRLVFATLEIAYVKKPHMDLCHHGIIRHFLELDNVLLNNSEIIISLLKEKDITGLKELFTNLNYVNNELKESILCLPFLYGNSSVILDAKKKFANYPTVLLCLDELQLLIDSLPDLNIGIDLADLGGYEYHSGVTFSVYAQGWHDSLVSGGRYDDVGLAFGRARPATGFSLDLRKLSLGRFIDANKYHAIKAPWVNNDITLTNLINDLRSQGEIVVQLFPEEILDENGLVFDRELVLVNSIWKLLSI</sequence>
<evidence type="ECO:0000256" key="4">
    <source>
        <dbReference type="ARBA" id="ARBA00020397"/>
    </source>
</evidence>
<dbReference type="InterPro" id="IPR045864">
    <property type="entry name" value="aa-tRNA-synth_II/BPL/LPL"/>
</dbReference>
<comment type="subunit">
    <text evidence="8">Heteromultimer composed of HisG and HisZ subunits.</text>
</comment>
<dbReference type="KEGG" id="kso:CKSOR_00367"/>
<keyword evidence="10" id="KW-0328">Glycosyltransferase</keyword>
<evidence type="ECO:0000256" key="2">
    <source>
        <dbReference type="ARBA" id="ARBA00004667"/>
    </source>
</evidence>
<dbReference type="NCBIfam" id="NF008935">
    <property type="entry name" value="PRK12292.1-1"/>
    <property type="match status" value="1"/>
</dbReference>
<evidence type="ECO:0000256" key="6">
    <source>
        <dbReference type="ARBA" id="ARBA00023102"/>
    </source>
</evidence>
<protein>
    <recommendedName>
        <fullName evidence="4 8">ATP phosphoribosyltransferase regulatory subunit</fullName>
    </recommendedName>
</protein>
<dbReference type="NCBIfam" id="NF009086">
    <property type="entry name" value="PRK12421.1"/>
    <property type="match status" value="1"/>
</dbReference>
<evidence type="ECO:0000256" key="5">
    <source>
        <dbReference type="ARBA" id="ARBA00022490"/>
    </source>
</evidence>
<evidence type="ECO:0000256" key="3">
    <source>
        <dbReference type="ARBA" id="ARBA00005539"/>
    </source>
</evidence>
<evidence type="ECO:0000259" key="9">
    <source>
        <dbReference type="Pfam" id="PF13393"/>
    </source>
</evidence>
<evidence type="ECO:0000256" key="1">
    <source>
        <dbReference type="ARBA" id="ARBA00004496"/>
    </source>
</evidence>
<gene>
    <name evidence="8 10" type="primary">hisZ</name>
    <name evidence="10" type="ORF">CKSOR_00367</name>
</gene>
<evidence type="ECO:0000313" key="10">
    <source>
        <dbReference type="EMBL" id="AWD32484.1"/>
    </source>
</evidence>
<keyword evidence="5 8" id="KW-0963">Cytoplasm</keyword>
<keyword evidence="10" id="KW-0808">Transferase</keyword>
<reference evidence="10 11" key="1">
    <citation type="journal article" date="2018" name="Parasitology">
        <title>The reduced genome of Candidatus Kinetoplastibacterium sorsogonicusi, the endosymbiont of Kentomonas sorsogonicus (Trypanosomatidae): loss of the haem-synthesis pathway.</title>
        <authorList>
            <person name="Silva F.M."/>
            <person name="Kostygov A.Y."/>
            <person name="Spodareva V.V."/>
            <person name="Butenko A."/>
            <person name="Tossou R."/>
            <person name="Lukes J."/>
            <person name="Yurchenko V."/>
            <person name="Alves J.M.P."/>
        </authorList>
    </citation>
    <scope>NUCLEOTIDE SEQUENCE [LARGE SCALE GENOMIC DNA]</scope>
    <source>
        <strain evidence="10 11">MF-08</strain>
    </source>
</reference>
<comment type="function">
    <text evidence="7 8">Required for the first step of histidine biosynthesis. May allow the feedback regulation of ATP phosphoribosyltransferase activity by histidine.</text>
</comment>
<dbReference type="RefSeq" id="WP_108673891.1">
    <property type="nucleotide sequence ID" value="NZ_CP025628.1"/>
</dbReference>
<keyword evidence="11" id="KW-1185">Reference proteome</keyword>
<dbReference type="GO" id="GO:0016757">
    <property type="term" value="F:glycosyltransferase activity"/>
    <property type="evidence" value="ECO:0007669"/>
    <property type="project" value="UniProtKB-KW"/>
</dbReference>
<dbReference type="AlphaFoldDB" id="A0A3S7J9Z7"/>
<dbReference type="UniPathway" id="UPA00031">
    <property type="reaction ID" value="UER00006"/>
</dbReference>
<dbReference type="PANTHER" id="PTHR11476">
    <property type="entry name" value="HISTIDYL-TRNA SYNTHETASE"/>
    <property type="match status" value="1"/>
</dbReference>
<proteinExistence type="inferred from homology"/>
<dbReference type="InterPro" id="IPR041715">
    <property type="entry name" value="HisRS-like_core"/>
</dbReference>
<dbReference type="SUPFAM" id="SSF55681">
    <property type="entry name" value="Class II aaRS and biotin synthetases"/>
    <property type="match status" value="1"/>
</dbReference>
<keyword evidence="8" id="KW-0028">Amino-acid biosynthesis</keyword>
<dbReference type="InterPro" id="IPR004517">
    <property type="entry name" value="HisZ"/>
</dbReference>
<comment type="miscellaneous">
    <text evidence="8">This function is generally fulfilled by the C-terminal part of HisG, which is missing in some bacteria such as this one.</text>
</comment>
<comment type="subcellular location">
    <subcellularLocation>
        <location evidence="1 8">Cytoplasm</location>
    </subcellularLocation>
</comment>
<organism evidence="10 11">
    <name type="scientific">Candidatus Kinetoplastidibacterium kentomonadis</name>
    <dbReference type="NCBI Taxonomy" id="1576550"/>
    <lineage>
        <taxon>Bacteria</taxon>
        <taxon>Pseudomonadati</taxon>
        <taxon>Pseudomonadota</taxon>
        <taxon>Betaproteobacteria</taxon>
        <taxon>Candidatus Kinetoplastidibacterium</taxon>
    </lineage>
</organism>
<dbReference type="GO" id="GO:0005737">
    <property type="term" value="C:cytoplasm"/>
    <property type="evidence" value="ECO:0007669"/>
    <property type="project" value="UniProtKB-SubCell"/>
</dbReference>
<accession>A0A3S7J9Z7</accession>
<dbReference type="HAMAP" id="MF_00125">
    <property type="entry name" value="HisZ"/>
    <property type="match status" value="1"/>
</dbReference>
<evidence type="ECO:0000256" key="8">
    <source>
        <dbReference type="HAMAP-Rule" id="MF_00125"/>
    </source>
</evidence>
<evidence type="ECO:0000256" key="7">
    <source>
        <dbReference type="ARBA" id="ARBA00025246"/>
    </source>
</evidence>
<dbReference type="Pfam" id="PF13393">
    <property type="entry name" value="tRNA-synt_His"/>
    <property type="match status" value="1"/>
</dbReference>
<dbReference type="OrthoDB" id="9769617at2"/>
<dbReference type="EMBL" id="CP025628">
    <property type="protein sequence ID" value="AWD32484.1"/>
    <property type="molecule type" value="Genomic_DNA"/>
</dbReference>